<sequence length="105" mass="12088">MDAKSPVCSRQQIVQFARKHLRTGGPNSDQIRRHFGLQKRAFFTQLDTHLDDSALSMPEKVALRRICRQEDRRCPIKRMNVSAGQANPPRPMYDALPFPPQNHHA</sequence>
<evidence type="ECO:0000313" key="3">
    <source>
        <dbReference type="Proteomes" id="UP000627573"/>
    </source>
</evidence>
<gene>
    <name evidence="2" type="ORF">I3517_14120</name>
</gene>
<dbReference type="Proteomes" id="UP000627573">
    <property type="component" value="Unassembled WGS sequence"/>
</dbReference>
<keyword evidence="3" id="KW-1185">Reference proteome</keyword>
<proteinExistence type="predicted"/>
<evidence type="ECO:0000313" key="2">
    <source>
        <dbReference type="EMBL" id="MBH5143745.1"/>
    </source>
</evidence>
<dbReference type="AlphaFoldDB" id="A0A8I1D519"/>
<comment type="caution">
    <text evidence="2">The sequence shown here is derived from an EMBL/GenBank/DDBJ whole genome shotgun (WGS) entry which is preliminary data.</text>
</comment>
<reference evidence="2 3" key="1">
    <citation type="submission" date="2020-12" db="EMBL/GenBank/DDBJ databases">
        <title>Draft genome sequence of furan degrading bacterial strain FUR100.</title>
        <authorList>
            <person name="Woiski C."/>
        </authorList>
    </citation>
    <scope>NUCLEOTIDE SEQUENCE [LARGE SCALE GENOMIC DNA]</scope>
    <source>
        <strain evidence="2 3">FUR100</strain>
    </source>
</reference>
<feature type="region of interest" description="Disordered" evidence="1">
    <location>
        <begin position="78"/>
        <end position="105"/>
    </location>
</feature>
<name>A0A8I1D519_RHOER</name>
<dbReference type="RefSeq" id="WP_134771713.1">
    <property type="nucleotide sequence ID" value="NZ_JAECSB010000044.1"/>
</dbReference>
<accession>A0A8I1D519</accession>
<dbReference type="EMBL" id="JAECSB010000044">
    <property type="protein sequence ID" value="MBH5143745.1"/>
    <property type="molecule type" value="Genomic_DNA"/>
</dbReference>
<protein>
    <submittedName>
        <fullName evidence="2">Uncharacterized protein</fullName>
    </submittedName>
</protein>
<organism evidence="2 3">
    <name type="scientific">Rhodococcus erythropolis</name>
    <name type="common">Arthrobacter picolinophilus</name>
    <dbReference type="NCBI Taxonomy" id="1833"/>
    <lineage>
        <taxon>Bacteria</taxon>
        <taxon>Bacillati</taxon>
        <taxon>Actinomycetota</taxon>
        <taxon>Actinomycetes</taxon>
        <taxon>Mycobacteriales</taxon>
        <taxon>Nocardiaceae</taxon>
        <taxon>Rhodococcus</taxon>
        <taxon>Rhodococcus erythropolis group</taxon>
    </lineage>
</organism>
<evidence type="ECO:0000256" key="1">
    <source>
        <dbReference type="SAM" id="MobiDB-lite"/>
    </source>
</evidence>